<dbReference type="PANTHER" id="PTHR42693:SF53">
    <property type="entry name" value="ENDO-4-O-SULFATASE"/>
    <property type="match status" value="1"/>
</dbReference>
<dbReference type="GO" id="GO:0004065">
    <property type="term" value="F:arylsulfatase activity"/>
    <property type="evidence" value="ECO:0007669"/>
    <property type="project" value="TreeGrafter"/>
</dbReference>
<sequence>MFGIGVNKDNTLNNGVSAAFRRENLSVRDGKLVMTAKQEAPPLAGPSEPRLDSVDFHYSSGAVHTSLGYPLRNNMYLEVRLKLPDNAGGFCALWAMPNNPFGTPADLFEIDIFEFHANREQTKFYSGIWWHDFERDEQPEDLLGYRARAEDHIFVTQQEYRGHFPGHSAHFQGGSVDYYEFLTVGLKVSAGKIEWFLAQDGPAWRSLPYRTFSGGTVRARGNHNCERYGGHCNASHLEWQRDVPSNLDARVILEYTLRDPLWAGGPINNSDLPSEMLVDYIRFYDLPELDPLISDSKLPLPSDSKLPLPPSAPAGFTSHTPHIDTLLASEGMTLTDTHATPWCGPSRYSILSGRYPQRGRHPVGTYEPEPDCSNQFLDGQASLAQVLRAANFDTAFFGGCRGYPSLGHAATL</sequence>
<comment type="similarity">
    <text evidence="1">Belongs to the sulfatase family.</text>
</comment>
<dbReference type="PROSITE" id="PS51762">
    <property type="entry name" value="GH16_2"/>
    <property type="match status" value="1"/>
</dbReference>
<keyword evidence="5" id="KW-1185">Reference proteome</keyword>
<dbReference type="GO" id="GO:0005975">
    <property type="term" value="P:carbohydrate metabolic process"/>
    <property type="evidence" value="ECO:0007669"/>
    <property type="project" value="InterPro"/>
</dbReference>
<dbReference type="Proteomes" id="UP000013827">
    <property type="component" value="Unassembled WGS sequence"/>
</dbReference>
<reference evidence="4" key="2">
    <citation type="submission" date="2024-10" db="UniProtKB">
        <authorList>
            <consortium name="EnsemblProtists"/>
        </authorList>
    </citation>
    <scope>IDENTIFICATION</scope>
</reference>
<dbReference type="HOGENOM" id="CLU_668075_0_0_1"/>
<dbReference type="PaxDb" id="2903-EOD35004"/>
<dbReference type="EnsemblProtists" id="EOD35004">
    <property type="protein sequence ID" value="EOD35004"/>
    <property type="gene ID" value="EMIHUDRAFT_228046"/>
</dbReference>
<dbReference type="Gene3D" id="3.40.720.10">
    <property type="entry name" value="Alkaline Phosphatase, subunit A"/>
    <property type="match status" value="1"/>
</dbReference>
<proteinExistence type="inferred from homology"/>
<dbReference type="KEGG" id="ehx:EMIHUDRAFT_228046"/>
<organism evidence="4 5">
    <name type="scientific">Emiliania huxleyi (strain CCMP1516)</name>
    <dbReference type="NCBI Taxonomy" id="280463"/>
    <lineage>
        <taxon>Eukaryota</taxon>
        <taxon>Haptista</taxon>
        <taxon>Haptophyta</taxon>
        <taxon>Prymnesiophyceae</taxon>
        <taxon>Isochrysidales</taxon>
        <taxon>Noelaerhabdaceae</taxon>
        <taxon>Emiliania</taxon>
    </lineage>
</organism>
<dbReference type="InterPro" id="IPR017850">
    <property type="entry name" value="Alkaline_phosphatase_core_sf"/>
</dbReference>
<accession>A0A0D3KGW9</accession>
<name>A0A0D3KGW9_EMIH1</name>
<evidence type="ECO:0000256" key="1">
    <source>
        <dbReference type="ARBA" id="ARBA00008779"/>
    </source>
</evidence>
<dbReference type="Pfam" id="PF00884">
    <property type="entry name" value="Sulfatase"/>
    <property type="match status" value="1"/>
</dbReference>
<evidence type="ECO:0000313" key="5">
    <source>
        <dbReference type="Proteomes" id="UP000013827"/>
    </source>
</evidence>
<evidence type="ECO:0000259" key="3">
    <source>
        <dbReference type="PROSITE" id="PS51762"/>
    </source>
</evidence>
<protein>
    <recommendedName>
        <fullName evidence="3">GH16 domain-containing protein</fullName>
    </recommendedName>
</protein>
<dbReference type="SUPFAM" id="SSF53649">
    <property type="entry name" value="Alkaline phosphatase-like"/>
    <property type="match status" value="1"/>
</dbReference>
<dbReference type="Gene3D" id="2.60.120.200">
    <property type="match status" value="1"/>
</dbReference>
<dbReference type="InterPro" id="IPR000757">
    <property type="entry name" value="Beta-glucanase-like"/>
</dbReference>
<dbReference type="SUPFAM" id="SSF49899">
    <property type="entry name" value="Concanavalin A-like lectins/glucanases"/>
    <property type="match status" value="1"/>
</dbReference>
<dbReference type="GO" id="GO:0004553">
    <property type="term" value="F:hydrolase activity, hydrolyzing O-glycosyl compounds"/>
    <property type="evidence" value="ECO:0007669"/>
    <property type="project" value="InterPro"/>
</dbReference>
<keyword evidence="2" id="KW-0378">Hydrolase</keyword>
<dbReference type="InterPro" id="IPR000917">
    <property type="entry name" value="Sulfatase_N"/>
</dbReference>
<dbReference type="InterPro" id="IPR013320">
    <property type="entry name" value="ConA-like_dom_sf"/>
</dbReference>
<dbReference type="RefSeq" id="XP_005787433.1">
    <property type="nucleotide sequence ID" value="XM_005787376.1"/>
</dbReference>
<evidence type="ECO:0000313" key="4">
    <source>
        <dbReference type="EnsemblProtists" id="EOD35004"/>
    </source>
</evidence>
<dbReference type="AlphaFoldDB" id="A0A0D3KGW9"/>
<dbReference type="PANTHER" id="PTHR42693">
    <property type="entry name" value="ARYLSULFATASE FAMILY MEMBER"/>
    <property type="match status" value="1"/>
</dbReference>
<reference evidence="5" key="1">
    <citation type="journal article" date="2013" name="Nature">
        <title>Pan genome of the phytoplankton Emiliania underpins its global distribution.</title>
        <authorList>
            <person name="Read B.A."/>
            <person name="Kegel J."/>
            <person name="Klute M.J."/>
            <person name="Kuo A."/>
            <person name="Lefebvre S.C."/>
            <person name="Maumus F."/>
            <person name="Mayer C."/>
            <person name="Miller J."/>
            <person name="Monier A."/>
            <person name="Salamov A."/>
            <person name="Young J."/>
            <person name="Aguilar M."/>
            <person name="Claverie J.M."/>
            <person name="Frickenhaus S."/>
            <person name="Gonzalez K."/>
            <person name="Herman E.K."/>
            <person name="Lin Y.C."/>
            <person name="Napier J."/>
            <person name="Ogata H."/>
            <person name="Sarno A.F."/>
            <person name="Shmutz J."/>
            <person name="Schroeder D."/>
            <person name="de Vargas C."/>
            <person name="Verret F."/>
            <person name="von Dassow P."/>
            <person name="Valentin K."/>
            <person name="Van de Peer Y."/>
            <person name="Wheeler G."/>
            <person name="Dacks J.B."/>
            <person name="Delwiche C.F."/>
            <person name="Dyhrman S.T."/>
            <person name="Glockner G."/>
            <person name="John U."/>
            <person name="Richards T."/>
            <person name="Worden A.Z."/>
            <person name="Zhang X."/>
            <person name="Grigoriev I.V."/>
            <person name="Allen A.E."/>
            <person name="Bidle K."/>
            <person name="Borodovsky M."/>
            <person name="Bowler C."/>
            <person name="Brownlee C."/>
            <person name="Cock J.M."/>
            <person name="Elias M."/>
            <person name="Gladyshev V.N."/>
            <person name="Groth M."/>
            <person name="Guda C."/>
            <person name="Hadaegh A."/>
            <person name="Iglesias-Rodriguez M.D."/>
            <person name="Jenkins J."/>
            <person name="Jones B.M."/>
            <person name="Lawson T."/>
            <person name="Leese F."/>
            <person name="Lindquist E."/>
            <person name="Lobanov A."/>
            <person name="Lomsadze A."/>
            <person name="Malik S.B."/>
            <person name="Marsh M.E."/>
            <person name="Mackinder L."/>
            <person name="Mock T."/>
            <person name="Mueller-Roeber B."/>
            <person name="Pagarete A."/>
            <person name="Parker M."/>
            <person name="Probert I."/>
            <person name="Quesneville H."/>
            <person name="Raines C."/>
            <person name="Rensing S.A."/>
            <person name="Riano-Pachon D.M."/>
            <person name="Richier S."/>
            <person name="Rokitta S."/>
            <person name="Shiraiwa Y."/>
            <person name="Soanes D.M."/>
            <person name="van der Giezen M."/>
            <person name="Wahlund T.M."/>
            <person name="Williams B."/>
            <person name="Wilson W."/>
            <person name="Wolfe G."/>
            <person name="Wurch L.L."/>
        </authorList>
    </citation>
    <scope>NUCLEOTIDE SEQUENCE</scope>
</reference>
<dbReference type="InterPro" id="IPR050738">
    <property type="entry name" value="Sulfatase"/>
</dbReference>
<evidence type="ECO:0000256" key="2">
    <source>
        <dbReference type="ARBA" id="ARBA00022801"/>
    </source>
</evidence>
<dbReference type="GeneID" id="17280274"/>
<feature type="domain" description="GH16" evidence="3">
    <location>
        <begin position="1"/>
        <end position="289"/>
    </location>
</feature>